<dbReference type="InterPro" id="IPR016040">
    <property type="entry name" value="NAD(P)-bd_dom"/>
</dbReference>
<evidence type="ECO:0000259" key="1">
    <source>
        <dbReference type="Pfam" id="PF13460"/>
    </source>
</evidence>
<dbReference type="InterPro" id="IPR036291">
    <property type="entry name" value="NAD(P)-bd_dom_sf"/>
</dbReference>
<dbReference type="GO" id="GO:0016491">
    <property type="term" value="F:oxidoreductase activity"/>
    <property type="evidence" value="ECO:0007669"/>
    <property type="project" value="InterPro"/>
</dbReference>
<comment type="caution">
    <text evidence="2">The sequence shown here is derived from an EMBL/GenBank/DDBJ whole genome shotgun (WGS) entry which is preliminary data.</text>
</comment>
<dbReference type="Gene3D" id="3.40.50.720">
    <property type="entry name" value="NAD(P)-binding Rossmann-like Domain"/>
    <property type="match status" value="1"/>
</dbReference>
<gene>
    <name evidence="2" type="ORF">WJX74_007197</name>
</gene>
<dbReference type="CDD" id="cd05243">
    <property type="entry name" value="SDR_a5"/>
    <property type="match status" value="1"/>
</dbReference>
<reference evidence="2 3" key="1">
    <citation type="journal article" date="2024" name="Nat. Commun.">
        <title>Phylogenomics reveals the evolutionary origins of lichenization in chlorophyte algae.</title>
        <authorList>
            <person name="Puginier C."/>
            <person name="Libourel C."/>
            <person name="Otte J."/>
            <person name="Skaloud P."/>
            <person name="Haon M."/>
            <person name="Grisel S."/>
            <person name="Petersen M."/>
            <person name="Berrin J.G."/>
            <person name="Delaux P.M."/>
            <person name="Dal Grande F."/>
            <person name="Keller J."/>
        </authorList>
    </citation>
    <scope>NUCLEOTIDE SEQUENCE [LARGE SCALE GENOMIC DNA]</scope>
    <source>
        <strain evidence="2 3">SAG 2145</strain>
    </source>
</reference>
<organism evidence="2 3">
    <name type="scientific">Apatococcus lobatus</name>
    <dbReference type="NCBI Taxonomy" id="904363"/>
    <lineage>
        <taxon>Eukaryota</taxon>
        <taxon>Viridiplantae</taxon>
        <taxon>Chlorophyta</taxon>
        <taxon>core chlorophytes</taxon>
        <taxon>Trebouxiophyceae</taxon>
        <taxon>Chlorellales</taxon>
        <taxon>Chlorellaceae</taxon>
        <taxon>Apatococcus</taxon>
    </lineage>
</organism>
<dbReference type="Pfam" id="PF13460">
    <property type="entry name" value="NAD_binding_10"/>
    <property type="match status" value="1"/>
</dbReference>
<keyword evidence="3" id="KW-1185">Reference proteome</keyword>
<feature type="domain" description="NAD(P)-binding" evidence="1">
    <location>
        <begin position="80"/>
        <end position="294"/>
    </location>
</feature>
<dbReference type="AlphaFoldDB" id="A0AAW1SC23"/>
<dbReference type="EMBL" id="JALJOS010000002">
    <property type="protein sequence ID" value="KAK9843114.1"/>
    <property type="molecule type" value="Genomic_DNA"/>
</dbReference>
<evidence type="ECO:0000313" key="2">
    <source>
        <dbReference type="EMBL" id="KAK9843114.1"/>
    </source>
</evidence>
<protein>
    <recommendedName>
        <fullName evidence="1">NAD(P)-binding domain-containing protein</fullName>
    </recommendedName>
</protein>
<name>A0AAW1SC23_9CHLO</name>
<dbReference type="InterPro" id="IPR044163">
    <property type="entry name" value="SARED1-like"/>
</dbReference>
<sequence length="334" mass="35602">MAMLTASRIACLPHRCSHTACVCAQQKVYKGTACRLKSVQHISVSTFGARQAVASPKSTSARRIHIMAQGQDSSKVLVTGAGGKTGGSVFRKLLAQPGNFKAVAVVRSEQSAGKLKEAGAEEGAITIVDITNEADAAKLEEAMSGAHALVIATSGVPEMRGPPKEGQPPNFGWKGDQLPEQVDWEGQKRQIDAAKAAGVKQVVVVSSMGITQKENRLNTLGNGNILVWKRKAEEYLIASGLPYTIIHPGGLSDDKGGERELVLGVDDKLMSSGGPRRIPREDVAELCVQCIDMPEAINRSFDCVAREPADGNPTKDFPKLLQELQGNHSYGPLQ</sequence>
<evidence type="ECO:0000313" key="3">
    <source>
        <dbReference type="Proteomes" id="UP001438707"/>
    </source>
</evidence>
<dbReference type="SUPFAM" id="SSF51735">
    <property type="entry name" value="NAD(P)-binding Rossmann-fold domains"/>
    <property type="match status" value="1"/>
</dbReference>
<dbReference type="PANTHER" id="PTHR14194">
    <property type="entry name" value="NITROGEN METABOLIC REGULATION PROTEIN NMR-RELATED"/>
    <property type="match status" value="1"/>
</dbReference>
<accession>A0AAW1SC23</accession>
<dbReference type="PANTHER" id="PTHR14194:SF86">
    <property type="entry name" value="OS05G0110300 PROTEIN"/>
    <property type="match status" value="1"/>
</dbReference>
<proteinExistence type="predicted"/>
<dbReference type="Proteomes" id="UP001438707">
    <property type="component" value="Unassembled WGS sequence"/>
</dbReference>
<dbReference type="GO" id="GO:0009507">
    <property type="term" value="C:chloroplast"/>
    <property type="evidence" value="ECO:0007669"/>
    <property type="project" value="TreeGrafter"/>
</dbReference>